<dbReference type="AlphaFoldDB" id="M2NML9"/>
<organism evidence="2 3">
    <name type="scientific">Baudoinia panamericana (strain UAMH 10762)</name>
    <name type="common">Angels' share fungus</name>
    <name type="synonym">Baudoinia compniacensis (strain UAMH 10762)</name>
    <dbReference type="NCBI Taxonomy" id="717646"/>
    <lineage>
        <taxon>Eukaryota</taxon>
        <taxon>Fungi</taxon>
        <taxon>Dikarya</taxon>
        <taxon>Ascomycota</taxon>
        <taxon>Pezizomycotina</taxon>
        <taxon>Dothideomycetes</taxon>
        <taxon>Dothideomycetidae</taxon>
        <taxon>Mycosphaerellales</taxon>
        <taxon>Teratosphaeriaceae</taxon>
        <taxon>Baudoinia</taxon>
    </lineage>
</organism>
<feature type="signal peptide" evidence="1">
    <location>
        <begin position="1"/>
        <end position="20"/>
    </location>
</feature>
<sequence length="78" mass="8839">MGAVLAHFVMFGSLVVMVSAFARQEALLFLRSLNGLCEKQHIRLLLGKLNHYTPMLLLVRFLAGDHFKQDLFTDIASY</sequence>
<dbReference type="GeneID" id="19110859"/>
<dbReference type="KEGG" id="bcom:BAUCODRAFT_29140"/>
<feature type="chain" id="PRO_5004022615" evidence="1">
    <location>
        <begin position="21"/>
        <end position="78"/>
    </location>
</feature>
<dbReference type="HOGENOM" id="CLU_2621644_0_0_1"/>
<name>M2NML9_BAUPA</name>
<keyword evidence="1" id="KW-0732">Signal</keyword>
<gene>
    <name evidence="2" type="ORF">BAUCODRAFT_29140</name>
</gene>
<dbReference type="Proteomes" id="UP000011761">
    <property type="component" value="Unassembled WGS sequence"/>
</dbReference>
<reference evidence="2 3" key="1">
    <citation type="journal article" date="2012" name="PLoS Pathog.">
        <title>Diverse lifestyles and strategies of plant pathogenesis encoded in the genomes of eighteen Dothideomycetes fungi.</title>
        <authorList>
            <person name="Ohm R.A."/>
            <person name="Feau N."/>
            <person name="Henrissat B."/>
            <person name="Schoch C.L."/>
            <person name="Horwitz B.A."/>
            <person name="Barry K.W."/>
            <person name="Condon B.J."/>
            <person name="Copeland A.C."/>
            <person name="Dhillon B."/>
            <person name="Glaser F."/>
            <person name="Hesse C.N."/>
            <person name="Kosti I."/>
            <person name="LaButti K."/>
            <person name="Lindquist E.A."/>
            <person name="Lucas S."/>
            <person name="Salamov A.A."/>
            <person name="Bradshaw R.E."/>
            <person name="Ciuffetti L."/>
            <person name="Hamelin R.C."/>
            <person name="Kema G.H.J."/>
            <person name="Lawrence C."/>
            <person name="Scott J.A."/>
            <person name="Spatafora J.W."/>
            <person name="Turgeon B.G."/>
            <person name="de Wit P.J.G.M."/>
            <person name="Zhong S."/>
            <person name="Goodwin S.B."/>
            <person name="Grigoriev I.V."/>
        </authorList>
    </citation>
    <scope>NUCLEOTIDE SEQUENCE [LARGE SCALE GENOMIC DNA]</scope>
    <source>
        <strain evidence="2 3">UAMH 10762</strain>
    </source>
</reference>
<evidence type="ECO:0000313" key="2">
    <source>
        <dbReference type="EMBL" id="EMD00775.1"/>
    </source>
</evidence>
<dbReference type="EMBL" id="KB445550">
    <property type="protein sequence ID" value="EMD00775.1"/>
    <property type="molecule type" value="Genomic_DNA"/>
</dbReference>
<evidence type="ECO:0000313" key="3">
    <source>
        <dbReference type="Proteomes" id="UP000011761"/>
    </source>
</evidence>
<accession>M2NML9</accession>
<protein>
    <submittedName>
        <fullName evidence="2">Uncharacterized protein</fullName>
    </submittedName>
</protein>
<proteinExistence type="predicted"/>
<dbReference type="RefSeq" id="XP_007671959.1">
    <property type="nucleotide sequence ID" value="XM_007673769.1"/>
</dbReference>
<keyword evidence="3" id="KW-1185">Reference proteome</keyword>
<evidence type="ECO:0000256" key="1">
    <source>
        <dbReference type="SAM" id="SignalP"/>
    </source>
</evidence>